<dbReference type="PANTHER" id="PTHR46709:SF13">
    <property type="entry name" value="G-PROTEIN COUPLED RECEPTORS FAMILY 1 PROFILE DOMAIN-CONTAINING PROTEIN"/>
    <property type="match status" value="1"/>
</dbReference>
<gene>
    <name evidence="7" type="ORF">Tcan_11933</name>
    <name evidence="8" type="ORF">TCNE_LOCUS759</name>
</gene>
<reference evidence="7 9" key="1">
    <citation type="submission" date="2014-11" db="EMBL/GenBank/DDBJ databases">
        <title>Genetic blueprint of the zoonotic pathogen Toxocara canis.</title>
        <authorList>
            <person name="Zhu X.-Q."/>
            <person name="Korhonen P.K."/>
            <person name="Cai H."/>
            <person name="Young N.D."/>
            <person name="Nejsum P."/>
            <person name="von Samson-Himmelstjerna G."/>
            <person name="Boag P.R."/>
            <person name="Tan P."/>
            <person name="Li Q."/>
            <person name="Min J."/>
            <person name="Yang Y."/>
            <person name="Wang X."/>
            <person name="Fang X."/>
            <person name="Hall R.S."/>
            <person name="Hofmann A."/>
            <person name="Sternberg P.W."/>
            <person name="Jex A.R."/>
            <person name="Gasser R.B."/>
        </authorList>
    </citation>
    <scope>NUCLEOTIDE SEQUENCE [LARGE SCALE GENOMIC DNA]</scope>
    <source>
        <strain evidence="7">PN_DK_2014</strain>
    </source>
</reference>
<evidence type="ECO:0000256" key="3">
    <source>
        <dbReference type="ARBA" id="ARBA00022989"/>
    </source>
</evidence>
<dbReference type="SUPFAM" id="SSF81321">
    <property type="entry name" value="Family A G protein-coupled receptor-like"/>
    <property type="match status" value="1"/>
</dbReference>
<feature type="transmembrane region" description="Helical" evidence="5">
    <location>
        <begin position="130"/>
        <end position="150"/>
    </location>
</feature>
<evidence type="ECO:0000256" key="4">
    <source>
        <dbReference type="ARBA" id="ARBA00023136"/>
    </source>
</evidence>
<organism evidence="7 9">
    <name type="scientific">Toxocara canis</name>
    <name type="common">Canine roundworm</name>
    <dbReference type="NCBI Taxonomy" id="6265"/>
    <lineage>
        <taxon>Eukaryota</taxon>
        <taxon>Metazoa</taxon>
        <taxon>Ecdysozoa</taxon>
        <taxon>Nematoda</taxon>
        <taxon>Chromadorea</taxon>
        <taxon>Rhabditida</taxon>
        <taxon>Spirurina</taxon>
        <taxon>Ascaridomorpha</taxon>
        <taxon>Ascaridoidea</taxon>
        <taxon>Toxocaridae</taxon>
        <taxon>Toxocara</taxon>
    </lineage>
</organism>
<evidence type="ECO:0000313" key="7">
    <source>
        <dbReference type="EMBL" id="KHN79207.1"/>
    </source>
</evidence>
<dbReference type="InterPro" id="IPR017452">
    <property type="entry name" value="GPCR_Rhodpsn_7TM"/>
</dbReference>
<proteinExistence type="predicted"/>
<evidence type="ECO:0000256" key="5">
    <source>
        <dbReference type="SAM" id="Phobius"/>
    </source>
</evidence>
<dbReference type="PROSITE" id="PS50262">
    <property type="entry name" value="G_PROTEIN_RECEP_F1_2"/>
    <property type="match status" value="1"/>
</dbReference>
<dbReference type="GO" id="GO:0016020">
    <property type="term" value="C:membrane"/>
    <property type="evidence" value="ECO:0007669"/>
    <property type="project" value="UniProtKB-SubCell"/>
</dbReference>
<dbReference type="EMBL" id="JPKZ01001930">
    <property type="protein sequence ID" value="KHN79207.1"/>
    <property type="molecule type" value="Genomic_DNA"/>
</dbReference>
<dbReference type="Pfam" id="PF00001">
    <property type="entry name" value="7tm_1"/>
    <property type="match status" value="1"/>
</dbReference>
<dbReference type="AlphaFoldDB" id="A0A0B2VCN2"/>
<evidence type="ECO:0000313" key="8">
    <source>
        <dbReference type="EMBL" id="VDM24817.1"/>
    </source>
</evidence>
<evidence type="ECO:0000256" key="2">
    <source>
        <dbReference type="ARBA" id="ARBA00022692"/>
    </source>
</evidence>
<dbReference type="InterPro" id="IPR000276">
    <property type="entry name" value="GPCR_Rhodpsn"/>
</dbReference>
<dbReference type="EMBL" id="UYWY01000428">
    <property type="protein sequence ID" value="VDM24817.1"/>
    <property type="molecule type" value="Genomic_DNA"/>
</dbReference>
<evidence type="ECO:0000313" key="9">
    <source>
        <dbReference type="Proteomes" id="UP000031036"/>
    </source>
</evidence>
<feature type="transmembrane region" description="Helical" evidence="5">
    <location>
        <begin position="183"/>
        <end position="204"/>
    </location>
</feature>
<dbReference type="GO" id="GO:0004930">
    <property type="term" value="F:G protein-coupled receptor activity"/>
    <property type="evidence" value="ECO:0007669"/>
    <property type="project" value="InterPro"/>
</dbReference>
<keyword evidence="2 5" id="KW-0812">Transmembrane</keyword>
<evidence type="ECO:0000256" key="1">
    <source>
        <dbReference type="ARBA" id="ARBA00004370"/>
    </source>
</evidence>
<dbReference type="OMA" id="PNANCTG"/>
<dbReference type="OrthoDB" id="5797958at2759"/>
<keyword evidence="9" id="KW-1185">Reference proteome</keyword>
<dbReference type="Gene3D" id="1.20.1070.10">
    <property type="entry name" value="Rhodopsin 7-helix transmembrane proteins"/>
    <property type="match status" value="1"/>
</dbReference>
<feature type="transmembrane region" description="Helical" evidence="5">
    <location>
        <begin position="37"/>
        <end position="56"/>
    </location>
</feature>
<sequence length="319" mass="36955">MENVSASYILLFPVNLFMDYFESELLAYAWWAYMRPMLALCHVAISTSALLIVAAAFERYLTISRIRIQFHRDHRIVISVVALVFALLCKAPLYFELEVVANENCTGVTEHKAVVAEWTEDEPYKTFYRFWFRNVITIFLPFVLLFYFNIQIVARLRRQHQGARLFRFATSEHRKNIRAATRMLVLVSCTYLASNILNVIVSAWEFIDVVWLRLQNLLYAHKKVSGNSKSEKVFQQTMRYCNSGNGLVIYEMSNERNPALGQQCRSKCIGTGLDKVVLSVALGQLATRGSRLSLPSRIDELHESEKEHRKIAIFRHRES</sequence>
<accession>A0A0B2VCN2</accession>
<keyword evidence="3 5" id="KW-1133">Transmembrane helix</keyword>
<keyword evidence="4 5" id="KW-0472">Membrane</keyword>
<reference evidence="8" key="2">
    <citation type="submission" date="2018-11" db="EMBL/GenBank/DDBJ databases">
        <authorList>
            <consortium name="Pathogen Informatics"/>
        </authorList>
    </citation>
    <scope>NUCLEOTIDE SEQUENCE [LARGE SCALE GENOMIC DNA]</scope>
</reference>
<dbReference type="Proteomes" id="UP000031036">
    <property type="component" value="Unassembled WGS sequence"/>
</dbReference>
<name>A0A0B2VCN2_TOXCA</name>
<evidence type="ECO:0000259" key="6">
    <source>
        <dbReference type="PROSITE" id="PS50262"/>
    </source>
</evidence>
<protein>
    <recommendedName>
        <fullName evidence="6">G-protein coupled receptors family 1 profile domain-containing protein</fullName>
    </recommendedName>
</protein>
<dbReference type="PANTHER" id="PTHR46709">
    <property type="entry name" value="PROTEIN CBG23488-RELATED"/>
    <property type="match status" value="1"/>
</dbReference>
<feature type="transmembrane region" description="Helical" evidence="5">
    <location>
        <begin position="76"/>
        <end position="95"/>
    </location>
</feature>
<comment type="subcellular location">
    <subcellularLocation>
        <location evidence="1">Membrane</location>
    </subcellularLocation>
</comment>
<dbReference type="CDD" id="cd14978">
    <property type="entry name" value="7tmA_FMRFamide_R-like"/>
    <property type="match status" value="1"/>
</dbReference>
<feature type="domain" description="G-protein coupled receptors family 1 profile" evidence="6">
    <location>
        <begin position="1"/>
        <end position="250"/>
    </location>
</feature>